<reference evidence="2 3" key="1">
    <citation type="submission" date="2024-02" db="EMBL/GenBank/DDBJ databases">
        <authorList>
            <person name="Vignale AGUSTIN F."/>
            <person name="Sosa J E."/>
            <person name="Modenutti C."/>
        </authorList>
    </citation>
    <scope>NUCLEOTIDE SEQUENCE [LARGE SCALE GENOMIC DNA]</scope>
</reference>
<name>A0ABC8V5J3_9AQUA</name>
<sequence length="89" mass="10295">MNFKSDIIMMAGNANAKQNALIEEKRRSAKEKRAKEEQAKKALGENEAEVNLENLLAEKDQKEAEAIKRLENERVLRINRLMEEKNVNQ</sequence>
<keyword evidence="1" id="KW-0175">Coiled coil</keyword>
<dbReference type="Proteomes" id="UP001642360">
    <property type="component" value="Unassembled WGS sequence"/>
</dbReference>
<proteinExistence type="predicted"/>
<gene>
    <name evidence="2" type="ORF">ILEXP_LOCUS59156</name>
</gene>
<organism evidence="2 3">
    <name type="scientific">Ilex paraguariensis</name>
    <name type="common">yerba mate</name>
    <dbReference type="NCBI Taxonomy" id="185542"/>
    <lineage>
        <taxon>Eukaryota</taxon>
        <taxon>Viridiplantae</taxon>
        <taxon>Streptophyta</taxon>
        <taxon>Embryophyta</taxon>
        <taxon>Tracheophyta</taxon>
        <taxon>Spermatophyta</taxon>
        <taxon>Magnoliopsida</taxon>
        <taxon>eudicotyledons</taxon>
        <taxon>Gunneridae</taxon>
        <taxon>Pentapetalae</taxon>
        <taxon>asterids</taxon>
        <taxon>campanulids</taxon>
        <taxon>Aquifoliales</taxon>
        <taxon>Aquifoliaceae</taxon>
        <taxon>Ilex</taxon>
    </lineage>
</organism>
<accession>A0ABC8V5J3</accession>
<protein>
    <submittedName>
        <fullName evidence="2">Uncharacterized protein</fullName>
    </submittedName>
</protein>
<keyword evidence="3" id="KW-1185">Reference proteome</keyword>
<feature type="coiled-coil region" evidence="1">
    <location>
        <begin position="19"/>
        <end position="72"/>
    </location>
</feature>
<comment type="caution">
    <text evidence="2">The sequence shown here is derived from an EMBL/GenBank/DDBJ whole genome shotgun (WGS) entry which is preliminary data.</text>
</comment>
<evidence type="ECO:0000256" key="1">
    <source>
        <dbReference type="SAM" id="Coils"/>
    </source>
</evidence>
<dbReference type="AlphaFoldDB" id="A0ABC8V5J3"/>
<dbReference type="EMBL" id="CAUOFW020010495">
    <property type="protein sequence ID" value="CAK9188472.1"/>
    <property type="molecule type" value="Genomic_DNA"/>
</dbReference>
<evidence type="ECO:0000313" key="3">
    <source>
        <dbReference type="Proteomes" id="UP001642360"/>
    </source>
</evidence>
<evidence type="ECO:0000313" key="2">
    <source>
        <dbReference type="EMBL" id="CAK9188472.1"/>
    </source>
</evidence>